<evidence type="ECO:0000313" key="2">
    <source>
        <dbReference type="Proteomes" id="UP001500782"/>
    </source>
</evidence>
<organism evidence="1 2">
    <name type="scientific">Bacillus carboniphilus</name>
    <dbReference type="NCBI Taxonomy" id="86663"/>
    <lineage>
        <taxon>Bacteria</taxon>
        <taxon>Bacillati</taxon>
        <taxon>Bacillota</taxon>
        <taxon>Bacilli</taxon>
        <taxon>Bacillales</taxon>
        <taxon>Bacillaceae</taxon>
        <taxon>Bacillus</taxon>
    </lineage>
</organism>
<gene>
    <name evidence="1" type="ORF">GCM10008967_30970</name>
</gene>
<sequence length="49" mass="5121">MTKFIKKVASQSKSSSSGCCGVEIKEVKEEPVQQESCCGTTSGNESCCG</sequence>
<protein>
    <submittedName>
        <fullName evidence="1">Uncharacterized protein</fullName>
    </submittedName>
</protein>
<accession>A0ABP3G7F7</accession>
<dbReference type="RefSeq" id="WP_343800789.1">
    <property type="nucleotide sequence ID" value="NZ_BAAADJ010000054.1"/>
</dbReference>
<name>A0ABP3G7F7_9BACI</name>
<comment type="caution">
    <text evidence="1">The sequence shown here is derived from an EMBL/GenBank/DDBJ whole genome shotgun (WGS) entry which is preliminary data.</text>
</comment>
<proteinExistence type="predicted"/>
<reference evidence="2" key="1">
    <citation type="journal article" date="2019" name="Int. J. Syst. Evol. Microbiol.">
        <title>The Global Catalogue of Microorganisms (GCM) 10K type strain sequencing project: providing services to taxonomists for standard genome sequencing and annotation.</title>
        <authorList>
            <consortium name="The Broad Institute Genomics Platform"/>
            <consortium name="The Broad Institute Genome Sequencing Center for Infectious Disease"/>
            <person name="Wu L."/>
            <person name="Ma J."/>
        </authorList>
    </citation>
    <scope>NUCLEOTIDE SEQUENCE [LARGE SCALE GENOMIC DNA]</scope>
    <source>
        <strain evidence="2">JCM 9731</strain>
    </source>
</reference>
<dbReference type="EMBL" id="BAAADJ010000054">
    <property type="protein sequence ID" value="GAA0338489.1"/>
    <property type="molecule type" value="Genomic_DNA"/>
</dbReference>
<keyword evidence="2" id="KW-1185">Reference proteome</keyword>
<evidence type="ECO:0000313" key="1">
    <source>
        <dbReference type="EMBL" id="GAA0338489.1"/>
    </source>
</evidence>
<dbReference type="Proteomes" id="UP001500782">
    <property type="component" value="Unassembled WGS sequence"/>
</dbReference>